<dbReference type="STRING" id="1094619.G5A7R4"/>
<dbReference type="EMBL" id="JH159161">
    <property type="protein sequence ID" value="EGZ07940.1"/>
    <property type="molecule type" value="Genomic_DNA"/>
</dbReference>
<dbReference type="SMR" id="G5A7R4"/>
<dbReference type="OMA" id="HEXMEAL"/>
<dbReference type="Gene3D" id="1.10.510.10">
    <property type="entry name" value="Transferase(Phosphotransferase) domain 1"/>
    <property type="match status" value="1"/>
</dbReference>
<evidence type="ECO:0000256" key="1">
    <source>
        <dbReference type="SAM" id="MobiDB-lite"/>
    </source>
</evidence>
<keyword evidence="4" id="KW-1185">Reference proteome</keyword>
<name>G5A7R4_PHYSP</name>
<organism evidence="3 4">
    <name type="scientific">Phytophthora sojae (strain P6497)</name>
    <name type="common">Soybean stem and root rot agent</name>
    <name type="synonym">Phytophthora megasperma f. sp. glycines</name>
    <dbReference type="NCBI Taxonomy" id="1094619"/>
    <lineage>
        <taxon>Eukaryota</taxon>
        <taxon>Sar</taxon>
        <taxon>Stramenopiles</taxon>
        <taxon>Oomycota</taxon>
        <taxon>Peronosporomycetes</taxon>
        <taxon>Peronosporales</taxon>
        <taxon>Peronosporaceae</taxon>
        <taxon>Phytophthora</taxon>
    </lineage>
</organism>
<feature type="domain" description="Protein kinase" evidence="2">
    <location>
        <begin position="188"/>
        <end position="474"/>
    </location>
</feature>
<protein>
    <recommendedName>
        <fullName evidence="2">Protein kinase domain-containing protein</fullName>
    </recommendedName>
</protein>
<evidence type="ECO:0000259" key="2">
    <source>
        <dbReference type="PROSITE" id="PS50011"/>
    </source>
</evidence>
<sequence length="501" mass="55379">MLLPVHARATRTGEFLLRSLERPAPTASTHSAAALYREAVRALVAFVTTFSKTDKFVFHLASMRRMYLDLCAVGSKLDQVVEVGGLKGVADDSTNTTWQTQLMAGREQEEEGLSARAAKNALPFARNMMPHEPMEALTLLKYEIDFYKAENSTRHVASMKKVFFSVVRSSNGRVAKIPDWYIPPNAVVYIREEPMEGSVGTAHRGVWVNNKSSKANKDGGNGEGGKQPPESTDVVVKRLIIHADAIEIFRQEVETWYSMDHVNILKLYGASHCSRPALLVLEDAKNGSLVNYLAQLRQSNWPDADVDREMWGCLVEAAKGLQFLHESKRFVHSNLKSDNILVTKDGRVKLADFGLGMLALQDQSVQKNAFKELGWRAPNCLQKKPFRRPSFHDDIYSLGLCVLDVLVPTLSSIKLGTSSGAPKHVGEVGFEPLSADITKLIVDANARELVMGMCNKNPQSRLTLEEVISRLEKLRGPIATKAVVQNGQPKADDLAKKSIGA</sequence>
<dbReference type="InterPro" id="IPR051681">
    <property type="entry name" value="Ser/Thr_Kinases-Pseudokinases"/>
</dbReference>
<dbReference type="RefSeq" id="XP_009536112.1">
    <property type="nucleotide sequence ID" value="XM_009537817.1"/>
</dbReference>
<dbReference type="GeneID" id="20661053"/>
<dbReference type="InParanoid" id="G5A7R4"/>
<dbReference type="PANTHER" id="PTHR44329">
    <property type="entry name" value="SERINE/THREONINE-PROTEIN KINASE TNNI3K-RELATED"/>
    <property type="match status" value="1"/>
</dbReference>
<evidence type="ECO:0000313" key="3">
    <source>
        <dbReference type="EMBL" id="EGZ07940.1"/>
    </source>
</evidence>
<dbReference type="InterPro" id="IPR001245">
    <property type="entry name" value="Ser-Thr/Tyr_kinase_cat_dom"/>
</dbReference>
<dbReference type="SUPFAM" id="SSF56112">
    <property type="entry name" value="Protein kinase-like (PK-like)"/>
    <property type="match status" value="1"/>
</dbReference>
<dbReference type="Pfam" id="PF07714">
    <property type="entry name" value="PK_Tyr_Ser-Thr"/>
    <property type="match status" value="1"/>
</dbReference>
<dbReference type="KEGG" id="psoj:PHYSODRAFT_526754"/>
<dbReference type="GO" id="GO:0005524">
    <property type="term" value="F:ATP binding"/>
    <property type="evidence" value="ECO:0007669"/>
    <property type="project" value="InterPro"/>
</dbReference>
<dbReference type="PANTHER" id="PTHR44329:SF214">
    <property type="entry name" value="PROTEIN KINASE DOMAIN-CONTAINING PROTEIN"/>
    <property type="match status" value="1"/>
</dbReference>
<dbReference type="GO" id="GO:0004674">
    <property type="term" value="F:protein serine/threonine kinase activity"/>
    <property type="evidence" value="ECO:0007669"/>
    <property type="project" value="TreeGrafter"/>
</dbReference>
<dbReference type="InterPro" id="IPR011009">
    <property type="entry name" value="Kinase-like_dom_sf"/>
</dbReference>
<gene>
    <name evidence="3" type="ORF">PHYSODRAFT_526754</name>
</gene>
<proteinExistence type="predicted"/>
<evidence type="ECO:0000313" key="4">
    <source>
        <dbReference type="Proteomes" id="UP000002640"/>
    </source>
</evidence>
<dbReference type="Proteomes" id="UP000002640">
    <property type="component" value="Unassembled WGS sequence"/>
</dbReference>
<dbReference type="InterPro" id="IPR000719">
    <property type="entry name" value="Prot_kinase_dom"/>
</dbReference>
<dbReference type="PROSITE" id="PS50011">
    <property type="entry name" value="PROTEIN_KINASE_DOM"/>
    <property type="match status" value="1"/>
</dbReference>
<reference evidence="3 4" key="1">
    <citation type="journal article" date="2006" name="Science">
        <title>Phytophthora genome sequences uncover evolutionary origins and mechanisms of pathogenesis.</title>
        <authorList>
            <person name="Tyler B.M."/>
            <person name="Tripathy S."/>
            <person name="Zhang X."/>
            <person name="Dehal P."/>
            <person name="Jiang R.H."/>
            <person name="Aerts A."/>
            <person name="Arredondo F.D."/>
            <person name="Baxter L."/>
            <person name="Bensasson D."/>
            <person name="Beynon J.L."/>
            <person name="Chapman J."/>
            <person name="Damasceno C.M."/>
            <person name="Dorrance A.E."/>
            <person name="Dou D."/>
            <person name="Dickerman A.W."/>
            <person name="Dubchak I.L."/>
            <person name="Garbelotto M."/>
            <person name="Gijzen M."/>
            <person name="Gordon S.G."/>
            <person name="Govers F."/>
            <person name="Grunwald N.J."/>
            <person name="Huang W."/>
            <person name="Ivors K.L."/>
            <person name="Jones R.W."/>
            <person name="Kamoun S."/>
            <person name="Krampis K."/>
            <person name="Lamour K.H."/>
            <person name="Lee M.K."/>
            <person name="McDonald W.H."/>
            <person name="Medina M."/>
            <person name="Meijer H.J."/>
            <person name="Nordberg E.K."/>
            <person name="Maclean D.J."/>
            <person name="Ospina-Giraldo M.D."/>
            <person name="Morris P.F."/>
            <person name="Phuntumart V."/>
            <person name="Putnam N.H."/>
            <person name="Rash S."/>
            <person name="Rose J.K."/>
            <person name="Sakihama Y."/>
            <person name="Salamov A.A."/>
            <person name="Savidor A."/>
            <person name="Scheuring C.F."/>
            <person name="Smith B.M."/>
            <person name="Sobral B.W."/>
            <person name="Terry A."/>
            <person name="Torto-Alalibo T.A."/>
            <person name="Win J."/>
            <person name="Xu Z."/>
            <person name="Zhang H."/>
            <person name="Grigoriev I.V."/>
            <person name="Rokhsar D.S."/>
            <person name="Boore J.L."/>
        </authorList>
    </citation>
    <scope>NUCLEOTIDE SEQUENCE [LARGE SCALE GENOMIC DNA]</scope>
    <source>
        <strain evidence="3 4">P6497</strain>
    </source>
</reference>
<dbReference type="AlphaFoldDB" id="G5A7R4"/>
<accession>G5A7R4</accession>
<feature type="region of interest" description="Disordered" evidence="1">
    <location>
        <begin position="211"/>
        <end position="230"/>
    </location>
</feature>